<dbReference type="Proteomes" id="UP000046392">
    <property type="component" value="Unplaced"/>
</dbReference>
<accession>A0A0N5BPE7</accession>
<proteinExistence type="predicted"/>
<evidence type="ECO:0000313" key="3">
    <source>
        <dbReference type="WBParaSite" id="SPAL_0000777300.1"/>
    </source>
</evidence>
<feature type="coiled-coil region" evidence="1">
    <location>
        <begin position="134"/>
        <end position="161"/>
    </location>
</feature>
<reference evidence="3" key="1">
    <citation type="submission" date="2017-02" db="UniProtKB">
        <authorList>
            <consortium name="WormBaseParasite"/>
        </authorList>
    </citation>
    <scope>IDENTIFICATION</scope>
</reference>
<keyword evidence="2" id="KW-1185">Reference proteome</keyword>
<name>A0A0N5BPE7_STREA</name>
<evidence type="ECO:0000313" key="2">
    <source>
        <dbReference type="Proteomes" id="UP000046392"/>
    </source>
</evidence>
<evidence type="ECO:0000256" key="1">
    <source>
        <dbReference type="SAM" id="Coils"/>
    </source>
</evidence>
<dbReference type="WBParaSite" id="SPAL_0000777300.1">
    <property type="protein sequence ID" value="SPAL_0000777300.1"/>
    <property type="gene ID" value="SPAL_0000777300"/>
</dbReference>
<dbReference type="AlphaFoldDB" id="A0A0N5BPE7"/>
<protein>
    <submittedName>
        <fullName evidence="3">Uncharacterized protein</fullName>
    </submittedName>
</protein>
<keyword evidence="1" id="KW-0175">Coiled coil</keyword>
<organism evidence="2 3">
    <name type="scientific">Strongyloides papillosus</name>
    <name type="common">Intestinal threadworm</name>
    <dbReference type="NCBI Taxonomy" id="174720"/>
    <lineage>
        <taxon>Eukaryota</taxon>
        <taxon>Metazoa</taxon>
        <taxon>Ecdysozoa</taxon>
        <taxon>Nematoda</taxon>
        <taxon>Chromadorea</taxon>
        <taxon>Rhabditida</taxon>
        <taxon>Tylenchina</taxon>
        <taxon>Panagrolaimomorpha</taxon>
        <taxon>Strongyloidoidea</taxon>
        <taxon>Strongyloididae</taxon>
        <taxon>Strongyloides</taxon>
    </lineage>
</organism>
<sequence length="247" mass="29949">MISNPDFSEVKQLFAENEELTKLYQRNNLIHEEFQKRIEDLRRKIMNENHISEIETIELKEEKDITLRLKKLHFKKPDEYKKVRECTEEVHEMKEKIIQNASLEVRCMESYNVLKENVIDLETYIGDLEASNKFQTLKIECKQLEKQINEYICMEKEKKDELMRLSLEYLHPSKWQQNLIKLIALRKKKLLQQCGFKIVRKNYKLLEEGNISEIRQQKIQHLNQKIFDDLRHFDKVYGINDFVPFIE</sequence>